<dbReference type="AlphaFoldDB" id="A0A8D8R7D5"/>
<sequence>MRDCMENKRWTKLQKGFMLARVDVHHIWAMLVVQAVHLGWDTVQAPPPAACQVLPVPLKDHLANLLTEEEIQKDTVLAKLKLLAKLLTEEGNQLEIVLVQLKHRVGGAMLVMVKRPRLVQVSVEEVRYQDEEPAL</sequence>
<protein>
    <submittedName>
        <fullName evidence="1">Uncharacterized protein</fullName>
    </submittedName>
</protein>
<evidence type="ECO:0000313" key="1">
    <source>
        <dbReference type="EMBL" id="CAG6644250.1"/>
    </source>
</evidence>
<organism evidence="1">
    <name type="scientific">Cacopsylla melanoneura</name>
    <dbReference type="NCBI Taxonomy" id="428564"/>
    <lineage>
        <taxon>Eukaryota</taxon>
        <taxon>Metazoa</taxon>
        <taxon>Ecdysozoa</taxon>
        <taxon>Arthropoda</taxon>
        <taxon>Hexapoda</taxon>
        <taxon>Insecta</taxon>
        <taxon>Pterygota</taxon>
        <taxon>Neoptera</taxon>
        <taxon>Paraneoptera</taxon>
        <taxon>Hemiptera</taxon>
        <taxon>Sternorrhyncha</taxon>
        <taxon>Psylloidea</taxon>
        <taxon>Psyllidae</taxon>
        <taxon>Psyllinae</taxon>
        <taxon>Cacopsylla</taxon>
    </lineage>
</organism>
<accession>A0A8D8R7D5</accession>
<name>A0A8D8R7D5_9HEMI</name>
<dbReference type="EMBL" id="HBUF01131415">
    <property type="protein sequence ID" value="CAG6644250.1"/>
    <property type="molecule type" value="Transcribed_RNA"/>
</dbReference>
<reference evidence="1" key="1">
    <citation type="submission" date="2021-05" db="EMBL/GenBank/DDBJ databases">
        <authorList>
            <person name="Alioto T."/>
            <person name="Alioto T."/>
            <person name="Gomez Garrido J."/>
        </authorList>
    </citation>
    <scope>NUCLEOTIDE SEQUENCE</scope>
</reference>
<proteinExistence type="predicted"/>